<dbReference type="InterPro" id="IPR035985">
    <property type="entry name" value="Ubiquitin-activating_enz"/>
</dbReference>
<gene>
    <name evidence="4" type="ORF">CWE14_10050</name>
</gene>
<evidence type="ECO:0000259" key="3">
    <source>
        <dbReference type="Pfam" id="PF00899"/>
    </source>
</evidence>
<protein>
    <submittedName>
        <fullName evidence="4">Molybdopterin-synthase adenylyltransferase MoeB</fullName>
    </submittedName>
</protein>
<accession>A0A432WFI7</accession>
<dbReference type="Pfam" id="PF00899">
    <property type="entry name" value="ThiF"/>
    <property type="match status" value="1"/>
</dbReference>
<evidence type="ECO:0000313" key="5">
    <source>
        <dbReference type="Proteomes" id="UP000287823"/>
    </source>
</evidence>
<dbReference type="SUPFAM" id="SSF69572">
    <property type="entry name" value="Activating enzymes of the ubiquitin-like proteins"/>
    <property type="match status" value="1"/>
</dbReference>
<keyword evidence="4" id="KW-0548">Nucleotidyltransferase</keyword>
<dbReference type="FunFam" id="3.40.50.720:FF:000080">
    <property type="entry name" value="Thiazole biosynthesis adenylyltransferase ThiF"/>
    <property type="match status" value="1"/>
</dbReference>
<sequence length="258" mass="27705">MLLDADFLRYSRQLMLPLCGESGIQRLRQARVALVGLGGLGSLVAPYLAAAGVGTLRLFDHDSVSLSNLPRQWLYQETDVQMPKVAVMARQLKTIHAGLKVGATAVRVSADNVHHLLSDIDLIIDCSDNMATRQLLNQHAFKTETPLVTGAAIGMQAQGMAFHSAHCGAEYNAGCYHCLYPITELAAGSCQTDGVLGPVVGMAGCYQATLALRILLQDPAMQWSQLWRFDLASGNQQIIQITQDPACPVCAGHASAFS</sequence>
<dbReference type="GO" id="GO:0005829">
    <property type="term" value="C:cytosol"/>
    <property type="evidence" value="ECO:0007669"/>
    <property type="project" value="TreeGrafter"/>
</dbReference>
<organism evidence="4 5">
    <name type="scientific">Aliidiomarina soli</name>
    <dbReference type="NCBI Taxonomy" id="1928574"/>
    <lineage>
        <taxon>Bacteria</taxon>
        <taxon>Pseudomonadati</taxon>
        <taxon>Pseudomonadota</taxon>
        <taxon>Gammaproteobacteria</taxon>
        <taxon>Alteromonadales</taxon>
        <taxon>Idiomarinaceae</taxon>
        <taxon>Aliidiomarina</taxon>
    </lineage>
</organism>
<keyword evidence="4" id="KW-0808">Transferase</keyword>
<feature type="domain" description="THIF-type NAD/FAD binding fold" evidence="3">
    <location>
        <begin position="10"/>
        <end position="249"/>
    </location>
</feature>
<proteinExistence type="inferred from homology"/>
<dbReference type="GO" id="GO:0004792">
    <property type="term" value="F:thiosulfate-cyanide sulfurtransferase activity"/>
    <property type="evidence" value="ECO:0007669"/>
    <property type="project" value="TreeGrafter"/>
</dbReference>
<dbReference type="CDD" id="cd00757">
    <property type="entry name" value="ThiF_MoeB_HesA_family"/>
    <property type="match status" value="1"/>
</dbReference>
<keyword evidence="5" id="KW-1185">Reference proteome</keyword>
<dbReference type="RefSeq" id="WP_126799255.1">
    <property type="nucleotide sequence ID" value="NZ_PIPO01000004.1"/>
</dbReference>
<dbReference type="PANTHER" id="PTHR10953">
    <property type="entry name" value="UBIQUITIN-ACTIVATING ENZYME E1"/>
    <property type="match status" value="1"/>
</dbReference>
<evidence type="ECO:0000256" key="1">
    <source>
        <dbReference type="ARBA" id="ARBA00009919"/>
    </source>
</evidence>
<dbReference type="EMBL" id="PIPO01000004">
    <property type="protein sequence ID" value="RUO32479.1"/>
    <property type="molecule type" value="Genomic_DNA"/>
</dbReference>
<feature type="transmembrane region" description="Helical" evidence="2">
    <location>
        <begin position="32"/>
        <end position="59"/>
    </location>
</feature>
<name>A0A432WFI7_9GAMM</name>
<keyword evidence="2" id="KW-0472">Membrane</keyword>
<evidence type="ECO:0000313" key="4">
    <source>
        <dbReference type="EMBL" id="RUO32479.1"/>
    </source>
</evidence>
<dbReference type="InterPro" id="IPR045886">
    <property type="entry name" value="ThiF/MoeB/HesA"/>
</dbReference>
<evidence type="ECO:0000256" key="2">
    <source>
        <dbReference type="SAM" id="Phobius"/>
    </source>
</evidence>
<dbReference type="PANTHER" id="PTHR10953:SF240">
    <property type="entry name" value="SULFUR CARRIER PROTEIN THIS ADENYLYLTRANSFERASE"/>
    <property type="match status" value="1"/>
</dbReference>
<comment type="caution">
    <text evidence="4">The sequence shown here is derived from an EMBL/GenBank/DDBJ whole genome shotgun (WGS) entry which is preliminary data.</text>
</comment>
<reference evidence="4 5" key="1">
    <citation type="journal article" date="2011" name="Front. Microbiol.">
        <title>Genomic signatures of strain selection and enhancement in Bacillus atrophaeus var. globigii, a historical biowarfare simulant.</title>
        <authorList>
            <person name="Gibbons H.S."/>
            <person name="Broomall S.M."/>
            <person name="McNew L.A."/>
            <person name="Daligault H."/>
            <person name="Chapman C."/>
            <person name="Bruce D."/>
            <person name="Karavis M."/>
            <person name="Krepps M."/>
            <person name="McGregor P.A."/>
            <person name="Hong C."/>
            <person name="Park K.H."/>
            <person name="Akmal A."/>
            <person name="Feldman A."/>
            <person name="Lin J.S."/>
            <person name="Chang W.E."/>
            <person name="Higgs B.W."/>
            <person name="Demirev P."/>
            <person name="Lindquist J."/>
            <person name="Liem A."/>
            <person name="Fochler E."/>
            <person name="Read T.D."/>
            <person name="Tapia R."/>
            <person name="Johnson S."/>
            <person name="Bishop-Lilly K.A."/>
            <person name="Detter C."/>
            <person name="Han C."/>
            <person name="Sozhamannan S."/>
            <person name="Rosenzweig C.N."/>
            <person name="Skowronski E.W."/>
        </authorList>
    </citation>
    <scope>NUCLEOTIDE SEQUENCE [LARGE SCALE GENOMIC DNA]</scope>
    <source>
        <strain evidence="4 5">Y4G10-17</strain>
    </source>
</reference>
<keyword evidence="2" id="KW-0812">Transmembrane</keyword>
<keyword evidence="2" id="KW-1133">Transmembrane helix</keyword>
<dbReference type="GO" id="GO:0016779">
    <property type="term" value="F:nucleotidyltransferase activity"/>
    <property type="evidence" value="ECO:0007669"/>
    <property type="project" value="UniProtKB-KW"/>
</dbReference>
<dbReference type="InterPro" id="IPR000594">
    <property type="entry name" value="ThiF_NAD_FAD-bd"/>
</dbReference>
<dbReference type="AlphaFoldDB" id="A0A432WFI7"/>
<comment type="similarity">
    <text evidence="1">Belongs to the HesA/MoeB/ThiF family.</text>
</comment>
<dbReference type="GO" id="GO:0008146">
    <property type="term" value="F:sulfotransferase activity"/>
    <property type="evidence" value="ECO:0007669"/>
    <property type="project" value="TreeGrafter"/>
</dbReference>
<dbReference type="Proteomes" id="UP000287823">
    <property type="component" value="Unassembled WGS sequence"/>
</dbReference>
<dbReference type="Gene3D" id="3.40.50.720">
    <property type="entry name" value="NAD(P)-binding Rossmann-like Domain"/>
    <property type="match status" value="1"/>
</dbReference>
<dbReference type="GO" id="GO:0008641">
    <property type="term" value="F:ubiquitin-like modifier activating enzyme activity"/>
    <property type="evidence" value="ECO:0007669"/>
    <property type="project" value="InterPro"/>
</dbReference>